<organism evidence="2 3">
    <name type="scientific">Staphylococcus xylosus</name>
    <dbReference type="NCBI Taxonomy" id="1288"/>
    <lineage>
        <taxon>Bacteria</taxon>
        <taxon>Bacillati</taxon>
        <taxon>Bacillota</taxon>
        <taxon>Bacilli</taxon>
        <taxon>Bacillales</taxon>
        <taxon>Staphylococcaceae</taxon>
        <taxon>Staphylococcus</taxon>
    </lineage>
</organism>
<proteinExistence type="predicted"/>
<protein>
    <submittedName>
        <fullName evidence="2">Uncharacterized protein</fullName>
    </submittedName>
</protein>
<dbReference type="EMBL" id="QXUI01000015">
    <property type="protein sequence ID" value="RIM90646.1"/>
    <property type="molecule type" value="Genomic_DNA"/>
</dbReference>
<sequence length="84" mass="10045">MKKLLSNIKKWLLVYKKKYIETPIREKHVDLKEKDVQLYENRVKSEVEKTLALQYFLPATIITIFLAYAIFTYIQDFINYLGGL</sequence>
<gene>
    <name evidence="2" type="ORF">BU104_13560</name>
</gene>
<evidence type="ECO:0000313" key="2">
    <source>
        <dbReference type="EMBL" id="RIM90646.1"/>
    </source>
</evidence>
<reference evidence="2 3" key="1">
    <citation type="journal article" date="2016" name="Front. Microbiol.">
        <title>Comprehensive Phylogenetic Analysis of Bovine Non-aureus Staphylococci Species Based on Whole-Genome Sequencing.</title>
        <authorList>
            <person name="Naushad S."/>
            <person name="Barkema H.W."/>
            <person name="Luby C."/>
            <person name="Condas L.A."/>
            <person name="Nobrega D.B."/>
            <person name="Carson D.A."/>
            <person name="De Buck J."/>
        </authorList>
    </citation>
    <scope>NUCLEOTIDE SEQUENCE [LARGE SCALE GENOMIC DNA]</scope>
    <source>
        <strain evidence="2 3">SNUC 1349</strain>
    </source>
</reference>
<comment type="caution">
    <text evidence="2">The sequence shown here is derived from an EMBL/GenBank/DDBJ whole genome shotgun (WGS) entry which is preliminary data.</text>
</comment>
<name>A0AAQ0LV43_STAXY</name>
<evidence type="ECO:0000313" key="3">
    <source>
        <dbReference type="Proteomes" id="UP000285579"/>
    </source>
</evidence>
<evidence type="ECO:0000256" key="1">
    <source>
        <dbReference type="SAM" id="Phobius"/>
    </source>
</evidence>
<dbReference type="Proteomes" id="UP000285579">
    <property type="component" value="Unassembled WGS sequence"/>
</dbReference>
<dbReference type="AlphaFoldDB" id="A0AAQ0LV43"/>
<keyword evidence="1" id="KW-1133">Transmembrane helix</keyword>
<feature type="transmembrane region" description="Helical" evidence="1">
    <location>
        <begin position="52"/>
        <end position="74"/>
    </location>
</feature>
<dbReference type="RefSeq" id="WP_119555656.1">
    <property type="nucleotide sequence ID" value="NZ_QXTZ01000022.1"/>
</dbReference>
<accession>A0AAQ0LV43</accession>
<keyword evidence="1" id="KW-0472">Membrane</keyword>
<keyword evidence="1" id="KW-0812">Transmembrane</keyword>